<reference evidence="1" key="1">
    <citation type="submission" date="2020-03" db="EMBL/GenBank/DDBJ databases">
        <title>The deep terrestrial virosphere.</title>
        <authorList>
            <person name="Holmfeldt K."/>
            <person name="Nilsson E."/>
            <person name="Simone D."/>
            <person name="Lopez-Fernandez M."/>
            <person name="Wu X."/>
            <person name="de Brujin I."/>
            <person name="Lundin D."/>
            <person name="Andersson A."/>
            <person name="Bertilsson S."/>
            <person name="Dopson M."/>
        </authorList>
    </citation>
    <scope>NUCLEOTIDE SEQUENCE</scope>
    <source>
        <strain evidence="1">TM448A00204</strain>
        <strain evidence="2">TM448B00128</strain>
    </source>
</reference>
<organism evidence="1">
    <name type="scientific">viral metagenome</name>
    <dbReference type="NCBI Taxonomy" id="1070528"/>
    <lineage>
        <taxon>unclassified sequences</taxon>
        <taxon>metagenomes</taxon>
        <taxon>organismal metagenomes</taxon>
    </lineage>
</organism>
<sequence>MKKEIDLLREIANEAKIVWDKGKLSLGTEHLKNLLTDFIDMKERKKEK</sequence>
<evidence type="ECO:0000313" key="1">
    <source>
        <dbReference type="EMBL" id="QJA45309.1"/>
    </source>
</evidence>
<gene>
    <name evidence="1" type="ORF">TM448A00204_0054</name>
    <name evidence="2" type="ORF">TM448B00128_0004</name>
</gene>
<name>A0A6H1ZCX3_9ZZZZ</name>
<dbReference type="AlphaFoldDB" id="A0A6H1ZCX3"/>
<dbReference type="EMBL" id="MT144590">
    <property type="protein sequence ID" value="QJH93629.1"/>
    <property type="molecule type" value="Genomic_DNA"/>
</dbReference>
<proteinExistence type="predicted"/>
<dbReference type="EMBL" id="MT143988">
    <property type="protein sequence ID" value="QJA45309.1"/>
    <property type="molecule type" value="Genomic_DNA"/>
</dbReference>
<protein>
    <submittedName>
        <fullName evidence="1">Uncharacterized protein</fullName>
    </submittedName>
</protein>
<accession>A0A6H1ZCX3</accession>
<evidence type="ECO:0000313" key="2">
    <source>
        <dbReference type="EMBL" id="QJH93629.1"/>
    </source>
</evidence>